<dbReference type="Pfam" id="PF01832">
    <property type="entry name" value="Glucosaminidase"/>
    <property type="match status" value="1"/>
</dbReference>
<dbReference type="Gene3D" id="1.10.530.10">
    <property type="match status" value="1"/>
</dbReference>
<dbReference type="EMBL" id="AJAQ01000011">
    <property type="protein sequence ID" value="EOH95383.1"/>
    <property type="molecule type" value="Genomic_DNA"/>
</dbReference>
<comment type="similarity">
    <text evidence="1">Belongs to the glycosyl hydrolase 73 family.</text>
</comment>
<dbReference type="HOGENOM" id="CLU_059531_0_0_9"/>
<dbReference type="AlphaFoldDB" id="R2QJM8"/>
<evidence type="ECO:0000256" key="1">
    <source>
        <dbReference type="ARBA" id="ARBA00010266"/>
    </source>
</evidence>
<evidence type="ECO:0000256" key="3">
    <source>
        <dbReference type="SAM" id="MobiDB-lite"/>
    </source>
</evidence>
<feature type="domain" description="Mannosyl-glycoprotein endo-beta-N-acetylglucosamidase-like" evidence="4">
    <location>
        <begin position="132"/>
        <end position="292"/>
    </location>
</feature>
<dbReference type="PATRIC" id="fig|1158607.3.peg.1331"/>
<proteinExistence type="inferred from homology"/>
<feature type="compositionally biased region" description="Polar residues" evidence="3">
    <location>
        <begin position="82"/>
        <end position="91"/>
    </location>
</feature>
<comment type="caution">
    <text evidence="5">The sequence shown here is derived from an EMBL/GenBank/DDBJ whole genome shotgun (WGS) entry which is preliminary data.</text>
</comment>
<feature type="compositionally biased region" description="Low complexity" evidence="3">
    <location>
        <begin position="62"/>
        <end position="77"/>
    </location>
</feature>
<name>R2QJM8_9ENTE</name>
<dbReference type="Proteomes" id="UP000013782">
    <property type="component" value="Unassembled WGS sequence"/>
</dbReference>
<dbReference type="SMART" id="SM00047">
    <property type="entry name" value="LYZ2"/>
    <property type="match status" value="1"/>
</dbReference>
<evidence type="ECO:0000313" key="5">
    <source>
        <dbReference type="EMBL" id="EOH95383.1"/>
    </source>
</evidence>
<accession>R2QJM8</accession>
<dbReference type="RefSeq" id="WP_010756375.1">
    <property type="nucleotide sequence ID" value="NZ_ASWD01000002.1"/>
</dbReference>
<dbReference type="OrthoDB" id="977752at2"/>
<evidence type="ECO:0000256" key="2">
    <source>
        <dbReference type="ARBA" id="ARBA00022801"/>
    </source>
</evidence>
<feature type="region of interest" description="Disordered" evidence="3">
    <location>
        <begin position="51"/>
        <end position="96"/>
    </location>
</feature>
<feature type="compositionally biased region" description="Low complexity" evidence="3">
    <location>
        <begin position="321"/>
        <end position="335"/>
    </location>
</feature>
<dbReference type="PANTHER" id="PTHR33308:SF9">
    <property type="entry name" value="PEPTIDOGLYCAN HYDROLASE FLGJ"/>
    <property type="match status" value="1"/>
</dbReference>
<dbReference type="STRING" id="160454.RV10_GL004528"/>
<reference evidence="5 6" key="1">
    <citation type="submission" date="2013-02" db="EMBL/GenBank/DDBJ databases">
        <title>The Genome Sequence of Enterococcus pallens BAA-351.</title>
        <authorList>
            <consortium name="The Broad Institute Genome Sequencing Platform"/>
            <consortium name="The Broad Institute Genome Sequencing Center for Infectious Disease"/>
            <person name="Earl A.M."/>
            <person name="Gilmore M.S."/>
            <person name="Lebreton F."/>
            <person name="Walker B."/>
            <person name="Young S.K."/>
            <person name="Zeng Q."/>
            <person name="Gargeya S."/>
            <person name="Fitzgerald M."/>
            <person name="Haas B."/>
            <person name="Abouelleil A."/>
            <person name="Alvarado L."/>
            <person name="Arachchi H.M."/>
            <person name="Berlin A.M."/>
            <person name="Chapman S.B."/>
            <person name="Dewar J."/>
            <person name="Goldberg J."/>
            <person name="Griggs A."/>
            <person name="Gujja S."/>
            <person name="Hansen M."/>
            <person name="Howarth C."/>
            <person name="Imamovic A."/>
            <person name="Larimer J."/>
            <person name="McCowan C."/>
            <person name="Murphy C."/>
            <person name="Neiman D."/>
            <person name="Pearson M."/>
            <person name="Priest M."/>
            <person name="Roberts A."/>
            <person name="Saif S."/>
            <person name="Shea T."/>
            <person name="Sisk P."/>
            <person name="Sykes S."/>
            <person name="Wortman J."/>
            <person name="Nusbaum C."/>
            <person name="Birren B."/>
        </authorList>
    </citation>
    <scope>NUCLEOTIDE SEQUENCE [LARGE SCALE GENOMIC DNA]</scope>
    <source>
        <strain evidence="5 6">ATCC BAA-351</strain>
    </source>
</reference>
<dbReference type="PANTHER" id="PTHR33308">
    <property type="entry name" value="PEPTIDOGLYCAN HYDROLASE FLGJ"/>
    <property type="match status" value="1"/>
</dbReference>
<gene>
    <name evidence="5" type="ORF">UAU_01345</name>
</gene>
<keyword evidence="6" id="KW-1185">Reference proteome</keyword>
<protein>
    <recommendedName>
        <fullName evidence="4">Mannosyl-glycoprotein endo-beta-N-acetylglucosamidase-like domain-containing protein</fullName>
    </recommendedName>
</protein>
<dbReference type="eggNOG" id="COG1705">
    <property type="taxonomic scope" value="Bacteria"/>
</dbReference>
<dbReference type="Gene3D" id="4.10.80.30">
    <property type="entry name" value="DNA polymerase, domain 6"/>
    <property type="match status" value="1"/>
</dbReference>
<feature type="region of interest" description="Disordered" evidence="3">
    <location>
        <begin position="314"/>
        <end position="335"/>
    </location>
</feature>
<evidence type="ECO:0000313" key="6">
    <source>
        <dbReference type="Proteomes" id="UP000013782"/>
    </source>
</evidence>
<dbReference type="InterPro" id="IPR002901">
    <property type="entry name" value="MGlyc_endo_b_GlcNAc-like_dom"/>
</dbReference>
<sequence>MKGKVLLGSLGLSLCLFTIYQTQVKQTVLAETQESISLQQEVASSVTASSSLVSEVKKESTESTTPPASSIEETTNSEIEKGNSTASTTALGESPKVTEESVAAITMPTSEAVNKVQAPLPAAKVEENYQFSVAKNQTTEEFIQTIGADAQQIAWNEGLYASVMIAQAILETGSGNSQLARPPHHNLFGIKGSYQGKNVSFNTQEDKGNGQLYTIQSAFRQYPSYKESLEDYAALLKKGLSGNPGFYQATWKTNAATYYEATKALTGKYATDTSYDKKLNALIETYELTKFDGEPDKAGETEGLSEPIRTVVSTEEGIRNESNSSEAGSESSEVEAIAVKTKQKVVVIPSTAQRPAKQLIGNRTAQ</sequence>
<keyword evidence="2" id="KW-0378">Hydrolase</keyword>
<dbReference type="InterPro" id="IPR051056">
    <property type="entry name" value="Glycosyl_Hydrolase_73"/>
</dbReference>
<dbReference type="GO" id="GO:0004040">
    <property type="term" value="F:amidase activity"/>
    <property type="evidence" value="ECO:0007669"/>
    <property type="project" value="InterPro"/>
</dbReference>
<evidence type="ECO:0000259" key="4">
    <source>
        <dbReference type="SMART" id="SM00047"/>
    </source>
</evidence>
<organism evidence="5 6">
    <name type="scientific">Enterococcus pallens ATCC BAA-351</name>
    <dbReference type="NCBI Taxonomy" id="1158607"/>
    <lineage>
        <taxon>Bacteria</taxon>
        <taxon>Bacillati</taxon>
        <taxon>Bacillota</taxon>
        <taxon>Bacilli</taxon>
        <taxon>Lactobacillales</taxon>
        <taxon>Enterococcaceae</taxon>
        <taxon>Enterococcus</taxon>
    </lineage>
</organism>